<dbReference type="GO" id="GO:0004527">
    <property type="term" value="F:exonuclease activity"/>
    <property type="evidence" value="ECO:0007669"/>
    <property type="project" value="UniProtKB-KW"/>
</dbReference>
<dbReference type="Pfam" id="PF03725">
    <property type="entry name" value="RNase_PH_C"/>
    <property type="match status" value="1"/>
</dbReference>
<dbReference type="GO" id="GO:0000176">
    <property type="term" value="C:nuclear exosome (RNase complex)"/>
    <property type="evidence" value="ECO:0007669"/>
    <property type="project" value="TreeGrafter"/>
</dbReference>
<dbReference type="InterPro" id="IPR020568">
    <property type="entry name" value="Ribosomal_Su5_D2-typ_SF"/>
</dbReference>
<dbReference type="VEuPathDB" id="TriTrypDB:LbrM.35.3240"/>
<dbReference type="Proteomes" id="UP000319462">
    <property type="component" value="Chromosome 35"/>
</dbReference>
<evidence type="ECO:0000259" key="2">
    <source>
        <dbReference type="Pfam" id="PF01138"/>
    </source>
</evidence>
<dbReference type="RefSeq" id="XP_001568943.1">
    <property type="nucleotide sequence ID" value="XM_001568893.1"/>
</dbReference>
<dbReference type="InterPro" id="IPR027408">
    <property type="entry name" value="PNPase/RNase_PH_dom_sf"/>
</dbReference>
<comment type="similarity">
    <text evidence="1">Belongs to the RNase PH family.</text>
</comment>
<dbReference type="GO" id="GO:0016075">
    <property type="term" value="P:rRNA catabolic process"/>
    <property type="evidence" value="ECO:0007669"/>
    <property type="project" value="TreeGrafter"/>
</dbReference>
<keyword evidence="4" id="KW-0378">Hydrolase</keyword>
<dbReference type="KEGG" id="lbz:LBRM_35_3240"/>
<dbReference type="GO" id="GO:0000177">
    <property type="term" value="C:cytoplasmic exosome (RNase complex)"/>
    <property type="evidence" value="ECO:0007669"/>
    <property type="project" value="TreeGrafter"/>
</dbReference>
<evidence type="ECO:0000259" key="3">
    <source>
        <dbReference type="Pfam" id="PF03725"/>
    </source>
</evidence>
<proteinExistence type="inferred from homology"/>
<protein>
    <submittedName>
        <fullName evidence="4">Exosome_complex_exonuclease_RRP41A</fullName>
    </submittedName>
</protein>
<evidence type="ECO:0000313" key="4">
    <source>
        <dbReference type="EMBL" id="SYZ70138.1"/>
    </source>
</evidence>
<dbReference type="FunFam" id="3.30.230.70:FF:000047">
    <property type="entry name" value="Exosome complex exonuclease RRP41A"/>
    <property type="match status" value="1"/>
</dbReference>
<evidence type="ECO:0000256" key="1">
    <source>
        <dbReference type="ARBA" id="ARBA00006678"/>
    </source>
</evidence>
<keyword evidence="4" id="KW-0269">Exonuclease</keyword>
<dbReference type="PANTHER" id="PTHR11953:SF0">
    <property type="entry name" value="EXOSOME COMPLEX COMPONENT RRP41"/>
    <property type="match status" value="1"/>
</dbReference>
<dbReference type="PANTHER" id="PTHR11953">
    <property type="entry name" value="EXOSOME COMPLEX COMPONENT"/>
    <property type="match status" value="1"/>
</dbReference>
<feature type="domain" description="Exoribonuclease phosphorolytic" evidence="2">
    <location>
        <begin position="22"/>
        <end position="151"/>
    </location>
</feature>
<dbReference type="InterPro" id="IPR050080">
    <property type="entry name" value="RNase_PH"/>
</dbReference>
<organism evidence="4 5">
    <name type="scientific">Leishmania braziliensis MHOM/BR/75/M2904</name>
    <dbReference type="NCBI Taxonomy" id="420245"/>
    <lineage>
        <taxon>Eukaryota</taxon>
        <taxon>Discoba</taxon>
        <taxon>Euglenozoa</taxon>
        <taxon>Kinetoplastea</taxon>
        <taxon>Metakinetoplastina</taxon>
        <taxon>Trypanosomatida</taxon>
        <taxon>Trypanosomatidae</taxon>
        <taxon>Leishmaniinae</taxon>
        <taxon>Leishmania</taxon>
        <taxon>Leishmania braziliensis species complex</taxon>
    </lineage>
</organism>
<dbReference type="GO" id="GO:0034475">
    <property type="term" value="P:U4 snRNA 3'-end processing"/>
    <property type="evidence" value="ECO:0007669"/>
    <property type="project" value="TreeGrafter"/>
</dbReference>
<sequence length="246" mass="27081">MSRQKEYVSPAGLRLDGRRPLEARRMDIVFGTLSACDGSCDITVGQSKVCASIFGPRESLHKQEAKHDKVLVTCEVAVAAFAGESRRNPQRRSKLSEDIDAAVVQVARSVILLSQYPNSQIHIYIEVLQQDGNEKVACINAACLALVDANVAMRDVVCCISVGLLDEHMLIDLANDELRSQCPVIVAAFTGHDTQNIIWLETTSRLPPDSVARLLKCAEQGAQELFETTIRKSLEEHAKKILTLQI</sequence>
<feature type="domain" description="Exoribonuclease phosphorolytic" evidence="3">
    <location>
        <begin position="155"/>
        <end position="220"/>
    </location>
</feature>
<dbReference type="GO" id="GO:0005730">
    <property type="term" value="C:nucleolus"/>
    <property type="evidence" value="ECO:0007669"/>
    <property type="project" value="TreeGrafter"/>
</dbReference>
<dbReference type="AlphaFoldDB" id="A0A3P3ZIP9"/>
<evidence type="ECO:0000313" key="5">
    <source>
        <dbReference type="Proteomes" id="UP000319462"/>
    </source>
</evidence>
<dbReference type="EMBL" id="LS997634">
    <property type="protein sequence ID" value="SYZ70138.1"/>
    <property type="molecule type" value="Genomic_DNA"/>
</dbReference>
<gene>
    <name evidence="4" type="ORF">LBRM2904_35.3260</name>
</gene>
<dbReference type="Pfam" id="PF01138">
    <property type="entry name" value="RNase_PH"/>
    <property type="match status" value="1"/>
</dbReference>
<name>A0A3P3ZIP9_LEIBR</name>
<dbReference type="GO" id="GO:0071028">
    <property type="term" value="P:nuclear mRNA surveillance"/>
    <property type="evidence" value="ECO:0007669"/>
    <property type="project" value="TreeGrafter"/>
</dbReference>
<dbReference type="InterPro" id="IPR015847">
    <property type="entry name" value="ExoRNase_PH_dom2"/>
</dbReference>
<dbReference type="SUPFAM" id="SSF55666">
    <property type="entry name" value="Ribonuclease PH domain 2-like"/>
    <property type="match status" value="1"/>
</dbReference>
<dbReference type="InterPro" id="IPR036345">
    <property type="entry name" value="ExoRNase_PH_dom2_sf"/>
</dbReference>
<dbReference type="GO" id="GO:0003723">
    <property type="term" value="F:RNA binding"/>
    <property type="evidence" value="ECO:0007669"/>
    <property type="project" value="TreeGrafter"/>
</dbReference>
<dbReference type="GO" id="GO:0071051">
    <property type="term" value="P:poly(A)-dependent snoRNA 3'-end processing"/>
    <property type="evidence" value="ECO:0007669"/>
    <property type="project" value="TreeGrafter"/>
</dbReference>
<accession>A0A3P3ZIP9</accession>
<dbReference type="SUPFAM" id="SSF54211">
    <property type="entry name" value="Ribosomal protein S5 domain 2-like"/>
    <property type="match status" value="1"/>
</dbReference>
<keyword evidence="4" id="KW-0540">Nuclease</keyword>
<dbReference type="InterPro" id="IPR001247">
    <property type="entry name" value="ExoRNase_PH_dom1"/>
</dbReference>
<reference evidence="4 5" key="1">
    <citation type="submission" date="2018-09" db="EMBL/GenBank/DDBJ databases">
        <authorList>
            <person name="Peiro R."/>
            <person name="Begona"/>
            <person name="Cbmso G."/>
            <person name="Lopez M."/>
            <person name="Gonzalez S."/>
        </authorList>
    </citation>
    <scope>NUCLEOTIDE SEQUENCE [LARGE SCALE GENOMIC DNA]</scope>
</reference>
<dbReference type="Gene3D" id="3.30.230.70">
    <property type="entry name" value="GHMP Kinase, N-terminal domain"/>
    <property type="match status" value="1"/>
</dbReference>